<protein>
    <submittedName>
        <fullName evidence="1">Uncharacterized protein</fullName>
    </submittedName>
</protein>
<keyword evidence="2" id="KW-1185">Reference proteome</keyword>
<comment type="caution">
    <text evidence="1">The sequence shown here is derived from an EMBL/GenBank/DDBJ whole genome shotgun (WGS) entry which is preliminary data.</text>
</comment>
<dbReference type="Proteomes" id="UP000037035">
    <property type="component" value="Unassembled WGS sequence"/>
</dbReference>
<dbReference type="AlphaFoldDB" id="A0A0L6UW25"/>
<dbReference type="VEuPathDB" id="FungiDB:VP01_3460g3"/>
<dbReference type="OrthoDB" id="10677324at2759"/>
<accession>A0A0L6UW25</accession>
<sequence length="90" mass="10274">NTAPLLIEEKLQHFFSSFFSDLAKATNNIHNDISNSICQKFYLTVNDSIVDLIKSEVIPTVVSQTIEHVRESVKDMRPFANEPELHSIKE</sequence>
<reference evidence="1 2" key="1">
    <citation type="submission" date="2015-08" db="EMBL/GenBank/DDBJ databases">
        <title>Next Generation Sequencing and Analysis of the Genome of Puccinia sorghi L Schw, the Causal Agent of Maize Common Rust.</title>
        <authorList>
            <person name="Rochi L."/>
            <person name="Burguener G."/>
            <person name="Darino M."/>
            <person name="Turjanski A."/>
            <person name="Kreff E."/>
            <person name="Dieguez M.J."/>
            <person name="Sacco F."/>
        </authorList>
    </citation>
    <scope>NUCLEOTIDE SEQUENCE [LARGE SCALE GENOMIC DNA]</scope>
    <source>
        <strain evidence="1 2">RO10H11247</strain>
    </source>
</reference>
<feature type="non-terminal residue" evidence="1">
    <location>
        <position position="1"/>
    </location>
</feature>
<name>A0A0L6UW25_9BASI</name>
<gene>
    <name evidence="1" type="ORF">VP01_3460g3</name>
</gene>
<evidence type="ECO:0000313" key="1">
    <source>
        <dbReference type="EMBL" id="KNZ52751.1"/>
    </source>
</evidence>
<proteinExistence type="predicted"/>
<evidence type="ECO:0000313" key="2">
    <source>
        <dbReference type="Proteomes" id="UP000037035"/>
    </source>
</evidence>
<dbReference type="EMBL" id="LAVV01008458">
    <property type="protein sequence ID" value="KNZ52751.1"/>
    <property type="molecule type" value="Genomic_DNA"/>
</dbReference>
<organism evidence="1 2">
    <name type="scientific">Puccinia sorghi</name>
    <dbReference type="NCBI Taxonomy" id="27349"/>
    <lineage>
        <taxon>Eukaryota</taxon>
        <taxon>Fungi</taxon>
        <taxon>Dikarya</taxon>
        <taxon>Basidiomycota</taxon>
        <taxon>Pucciniomycotina</taxon>
        <taxon>Pucciniomycetes</taxon>
        <taxon>Pucciniales</taxon>
        <taxon>Pucciniaceae</taxon>
        <taxon>Puccinia</taxon>
    </lineage>
</organism>